<evidence type="ECO:0000256" key="8">
    <source>
        <dbReference type="ARBA" id="ARBA00023008"/>
    </source>
</evidence>
<comment type="caution">
    <text evidence="17">The sequence shown here is derived from an EMBL/GenBank/DDBJ whole genome shotgun (WGS) entry which is preliminary data.</text>
</comment>
<dbReference type="EMBL" id="JARAOO010000012">
    <property type="protein sequence ID" value="KAJ7949580.1"/>
    <property type="molecule type" value="Genomic_DNA"/>
</dbReference>
<evidence type="ECO:0000256" key="1">
    <source>
        <dbReference type="ARBA" id="ARBA00001935"/>
    </source>
</evidence>
<evidence type="ECO:0000259" key="15">
    <source>
        <dbReference type="Pfam" id="PF07731"/>
    </source>
</evidence>
<keyword evidence="6" id="KW-0479">Metal-binding</keyword>
<reference evidence="17" key="1">
    <citation type="journal article" date="2023" name="Science">
        <title>Elucidation of the pathway for biosynthesis of saponin adjuvants from the soapbark tree.</title>
        <authorList>
            <person name="Reed J."/>
            <person name="Orme A."/>
            <person name="El-Demerdash A."/>
            <person name="Owen C."/>
            <person name="Martin L.B.B."/>
            <person name="Misra R.C."/>
            <person name="Kikuchi S."/>
            <person name="Rejzek M."/>
            <person name="Martin A.C."/>
            <person name="Harkess A."/>
            <person name="Leebens-Mack J."/>
            <person name="Louveau T."/>
            <person name="Stephenson M.J."/>
            <person name="Osbourn A."/>
        </authorList>
    </citation>
    <scope>NUCLEOTIDE SEQUENCE</scope>
    <source>
        <strain evidence="17">S10</strain>
    </source>
</reference>
<dbReference type="InterPro" id="IPR045087">
    <property type="entry name" value="Cu-oxidase_fam"/>
</dbReference>
<evidence type="ECO:0000256" key="13">
    <source>
        <dbReference type="SAM" id="SignalP"/>
    </source>
</evidence>
<comment type="subcellular location">
    <subcellularLocation>
        <location evidence="2">Cell membrane</location>
        <topology evidence="2">Lipid-anchor</topology>
        <topology evidence="2">GPI-anchor</topology>
    </subcellularLocation>
</comment>
<protein>
    <submittedName>
        <fullName evidence="17">Monocopper oxidase-like protein SKU5</fullName>
    </submittedName>
</protein>
<evidence type="ECO:0000259" key="16">
    <source>
        <dbReference type="Pfam" id="PF07732"/>
    </source>
</evidence>
<dbReference type="Pfam" id="PF07731">
    <property type="entry name" value="Cu-oxidase_2"/>
    <property type="match status" value="1"/>
</dbReference>
<dbReference type="KEGG" id="qsa:O6P43_029900"/>
<feature type="region of interest" description="Disordered" evidence="12">
    <location>
        <begin position="343"/>
        <end position="364"/>
    </location>
</feature>
<proteinExistence type="inferred from homology"/>
<feature type="signal peptide" evidence="13">
    <location>
        <begin position="1"/>
        <end position="28"/>
    </location>
</feature>
<keyword evidence="18" id="KW-1185">Reference proteome</keyword>
<dbReference type="FunFam" id="2.60.40.420:FF:000016">
    <property type="entry name" value="Monocopper oxidase-like protein"/>
    <property type="match status" value="1"/>
</dbReference>
<evidence type="ECO:0000256" key="11">
    <source>
        <dbReference type="ARBA" id="ARBA00023288"/>
    </source>
</evidence>
<dbReference type="InterPro" id="IPR011706">
    <property type="entry name" value="Cu-oxidase_C"/>
</dbReference>
<feature type="domain" description="Plastocyanin-like" evidence="16">
    <location>
        <begin position="39"/>
        <end position="153"/>
    </location>
</feature>
<dbReference type="Proteomes" id="UP001163823">
    <property type="component" value="Chromosome 12"/>
</dbReference>
<evidence type="ECO:0000256" key="4">
    <source>
        <dbReference type="ARBA" id="ARBA00022475"/>
    </source>
</evidence>
<evidence type="ECO:0000256" key="6">
    <source>
        <dbReference type="ARBA" id="ARBA00022723"/>
    </source>
</evidence>
<dbReference type="FunFam" id="2.60.40.420:FF:000023">
    <property type="entry name" value="Monocopper oxidase-like protein SKU5"/>
    <property type="match status" value="1"/>
</dbReference>
<dbReference type="InterPro" id="IPR011707">
    <property type="entry name" value="Cu-oxidase-like_N"/>
</dbReference>
<feature type="domain" description="Plastocyanin-like" evidence="15">
    <location>
        <begin position="403"/>
        <end position="539"/>
    </location>
</feature>
<evidence type="ECO:0000256" key="12">
    <source>
        <dbReference type="SAM" id="MobiDB-lite"/>
    </source>
</evidence>
<keyword evidence="7 13" id="KW-0732">Signal</keyword>
<feature type="domain" description="Plastocyanin-like" evidence="14">
    <location>
        <begin position="165"/>
        <end position="319"/>
    </location>
</feature>
<dbReference type="PANTHER" id="PTHR11709:SF270">
    <property type="entry name" value="MONOCOPPER OXIDASE-LIKE PROTEIN SKS1"/>
    <property type="match status" value="1"/>
</dbReference>
<evidence type="ECO:0000256" key="9">
    <source>
        <dbReference type="ARBA" id="ARBA00023136"/>
    </source>
</evidence>
<dbReference type="Pfam" id="PF00394">
    <property type="entry name" value="Cu-oxidase"/>
    <property type="match status" value="1"/>
</dbReference>
<sequence length="595" mass="66708">MHMALHGFSLLSLFSFVHIALLSTLCFAGDPYVSYDLHVSYSTASPLGVPQQVIVINGKLPGPPINVTTNNNVIVNVRNELDEDLLMTWPGIQMRRNSWQDGVLGTNCPIPPKWNWTYQFQVKDQIGSFFYFPSLNFQRASGGFGGFIINNRKIIPIPFAQPDDDIVIMIGDWYTQSHKALRMALGAGKDIGIPDGVLINGKGPYRYNNTIVPDGIEYETIQVDPGKTYRLRIHNVGISTSLNFRIQNHNLLLAETEGHYAMQQNFTDFDIHVGQSYSFLVTMDQNASTDYYIVASARFVNESLWQRVTGVAILHYSNSKGPATGPLPDPPNDVYDKTRSMNQARSVRQNGSASGARPNPQGSFHYGTINITDTYVIKILPPVTINGTVRATLNGISFVNPDTPIRLADQHKVRGDYKLDFPNRPLNRRPRIDRSMINATYKGFIEIVLQNDDTTIQSFHLDGYSFFVVGYDYGNWSEDSKGSYNKWDAISRSTTQVYPGGWTSILVSLDNAGAWNLRAENLDRWFLGQETYLRIVNPEENGETEMAAPDNVLYCGALANLQRRQQSSAESIFRGNLKLLLTLLLTFITVNSIFS</sequence>
<dbReference type="SUPFAM" id="SSF49503">
    <property type="entry name" value="Cupredoxins"/>
    <property type="match status" value="3"/>
</dbReference>
<keyword evidence="5" id="KW-0336">GPI-anchor</keyword>
<gene>
    <name evidence="17" type="ORF">O6P43_029900</name>
</gene>
<evidence type="ECO:0000259" key="14">
    <source>
        <dbReference type="Pfam" id="PF00394"/>
    </source>
</evidence>
<dbReference type="GO" id="GO:0098552">
    <property type="term" value="C:side of membrane"/>
    <property type="evidence" value="ECO:0007669"/>
    <property type="project" value="UniProtKB-KW"/>
</dbReference>
<evidence type="ECO:0000313" key="17">
    <source>
        <dbReference type="EMBL" id="KAJ7949580.1"/>
    </source>
</evidence>
<comment type="similarity">
    <text evidence="3">Belongs to the multicopper oxidase family.</text>
</comment>
<feature type="chain" id="PRO_5042209011" evidence="13">
    <location>
        <begin position="29"/>
        <end position="595"/>
    </location>
</feature>
<dbReference type="InterPro" id="IPR008972">
    <property type="entry name" value="Cupredoxin"/>
</dbReference>
<dbReference type="GO" id="GO:0005507">
    <property type="term" value="F:copper ion binding"/>
    <property type="evidence" value="ECO:0007669"/>
    <property type="project" value="InterPro"/>
</dbReference>
<accession>A0AAD7L0Z2</accession>
<dbReference type="GO" id="GO:0016491">
    <property type="term" value="F:oxidoreductase activity"/>
    <property type="evidence" value="ECO:0007669"/>
    <property type="project" value="InterPro"/>
</dbReference>
<organism evidence="17 18">
    <name type="scientific">Quillaja saponaria</name>
    <name type="common">Soap bark tree</name>
    <dbReference type="NCBI Taxonomy" id="32244"/>
    <lineage>
        <taxon>Eukaryota</taxon>
        <taxon>Viridiplantae</taxon>
        <taxon>Streptophyta</taxon>
        <taxon>Embryophyta</taxon>
        <taxon>Tracheophyta</taxon>
        <taxon>Spermatophyta</taxon>
        <taxon>Magnoliopsida</taxon>
        <taxon>eudicotyledons</taxon>
        <taxon>Gunneridae</taxon>
        <taxon>Pentapetalae</taxon>
        <taxon>rosids</taxon>
        <taxon>fabids</taxon>
        <taxon>Fabales</taxon>
        <taxon>Quillajaceae</taxon>
        <taxon>Quillaja</taxon>
    </lineage>
</organism>
<feature type="compositionally biased region" description="Polar residues" evidence="12">
    <location>
        <begin position="343"/>
        <end position="353"/>
    </location>
</feature>
<keyword evidence="8" id="KW-0186">Copper</keyword>
<comment type="cofactor">
    <cofactor evidence="1">
        <name>Cu cation</name>
        <dbReference type="ChEBI" id="CHEBI:23378"/>
    </cofactor>
</comment>
<evidence type="ECO:0000256" key="2">
    <source>
        <dbReference type="ARBA" id="ARBA00004609"/>
    </source>
</evidence>
<evidence type="ECO:0000256" key="5">
    <source>
        <dbReference type="ARBA" id="ARBA00022622"/>
    </source>
</evidence>
<dbReference type="Pfam" id="PF07732">
    <property type="entry name" value="Cu-oxidase_3"/>
    <property type="match status" value="1"/>
</dbReference>
<dbReference type="Gene3D" id="2.60.40.420">
    <property type="entry name" value="Cupredoxins - blue copper proteins"/>
    <property type="match status" value="3"/>
</dbReference>
<dbReference type="InterPro" id="IPR001117">
    <property type="entry name" value="Cu-oxidase_2nd"/>
</dbReference>
<dbReference type="AlphaFoldDB" id="A0AAD7L0Z2"/>
<keyword evidence="11" id="KW-0449">Lipoprotein</keyword>
<keyword evidence="4" id="KW-1003">Cell membrane</keyword>
<keyword evidence="10" id="KW-0325">Glycoprotein</keyword>
<name>A0AAD7L0Z2_QUISA</name>
<keyword evidence="9" id="KW-0472">Membrane</keyword>
<evidence type="ECO:0000313" key="18">
    <source>
        <dbReference type="Proteomes" id="UP001163823"/>
    </source>
</evidence>
<evidence type="ECO:0000256" key="3">
    <source>
        <dbReference type="ARBA" id="ARBA00010609"/>
    </source>
</evidence>
<dbReference type="FunFam" id="2.60.40.420:FF:000012">
    <property type="entry name" value="Monocopper oxidase-like protein"/>
    <property type="match status" value="1"/>
</dbReference>
<dbReference type="GO" id="GO:0005886">
    <property type="term" value="C:plasma membrane"/>
    <property type="evidence" value="ECO:0007669"/>
    <property type="project" value="UniProtKB-SubCell"/>
</dbReference>
<evidence type="ECO:0000256" key="7">
    <source>
        <dbReference type="ARBA" id="ARBA00022729"/>
    </source>
</evidence>
<evidence type="ECO:0000256" key="10">
    <source>
        <dbReference type="ARBA" id="ARBA00023180"/>
    </source>
</evidence>
<dbReference type="PANTHER" id="PTHR11709">
    <property type="entry name" value="MULTI-COPPER OXIDASE"/>
    <property type="match status" value="1"/>
</dbReference>